<evidence type="ECO:0000256" key="2">
    <source>
        <dbReference type="ARBA" id="ARBA00013070"/>
    </source>
</evidence>
<name>A0ABS6E214_9FIRM</name>
<evidence type="ECO:0000256" key="1">
    <source>
        <dbReference type="ARBA" id="ARBA00005118"/>
    </source>
</evidence>
<evidence type="ECO:0000256" key="7">
    <source>
        <dbReference type="PIRNR" id="PIRNR000723"/>
    </source>
</evidence>
<dbReference type="NCBIfam" id="TIGR00746">
    <property type="entry name" value="arcC"/>
    <property type="match status" value="1"/>
</dbReference>
<evidence type="ECO:0000313" key="9">
    <source>
        <dbReference type="EMBL" id="MBU5436886.1"/>
    </source>
</evidence>
<evidence type="ECO:0000256" key="6">
    <source>
        <dbReference type="NCBIfam" id="TIGR00746"/>
    </source>
</evidence>
<gene>
    <name evidence="9" type="primary">arcC</name>
    <name evidence="9" type="ORF">KQI42_02630</name>
</gene>
<comment type="catalytic activity">
    <reaction evidence="5">
        <text>hydrogencarbonate + NH4(+) + ATP = carbamoyl phosphate + ADP + H2O + H(+)</text>
        <dbReference type="Rhea" id="RHEA:10152"/>
        <dbReference type="ChEBI" id="CHEBI:15377"/>
        <dbReference type="ChEBI" id="CHEBI:15378"/>
        <dbReference type="ChEBI" id="CHEBI:17544"/>
        <dbReference type="ChEBI" id="CHEBI:28938"/>
        <dbReference type="ChEBI" id="CHEBI:30616"/>
        <dbReference type="ChEBI" id="CHEBI:58228"/>
        <dbReference type="ChEBI" id="CHEBI:456216"/>
        <dbReference type="EC" id="2.7.2.2"/>
    </reaction>
</comment>
<protein>
    <recommendedName>
        <fullName evidence="2 6">Carbamate kinase</fullName>
    </recommendedName>
</protein>
<dbReference type="InterPro" id="IPR001048">
    <property type="entry name" value="Asp/Glu/Uridylate_kinase"/>
</dbReference>
<comment type="similarity">
    <text evidence="7">Belongs to the carbamate kinase family.</text>
</comment>
<dbReference type="PIRSF" id="PIRSF000723">
    <property type="entry name" value="Carbamate_kin"/>
    <property type="match status" value="1"/>
</dbReference>
<keyword evidence="3 7" id="KW-0808">Transferase</keyword>
<reference evidence="9 10" key="1">
    <citation type="submission" date="2021-06" db="EMBL/GenBank/DDBJ databases">
        <authorList>
            <person name="Sun Q."/>
            <person name="Li D."/>
        </authorList>
    </citation>
    <scope>NUCLEOTIDE SEQUENCE [LARGE SCALE GENOMIC DNA]</scope>
    <source>
        <strain evidence="9 10">MSJ-40</strain>
    </source>
</reference>
<dbReference type="CDD" id="cd04235">
    <property type="entry name" value="AAK_CK"/>
    <property type="match status" value="1"/>
</dbReference>
<keyword evidence="4 7" id="KW-0418">Kinase</keyword>
<comment type="pathway">
    <text evidence="1">Metabolic intermediate metabolism; carbamoyl phosphate degradation; CO(2) and NH(3) from carbamoyl phosphate: step 1/1.</text>
</comment>
<dbReference type="Proteomes" id="UP000749471">
    <property type="component" value="Unassembled WGS sequence"/>
</dbReference>
<accession>A0ABS6E214</accession>
<dbReference type="EMBL" id="JAHLPM010000002">
    <property type="protein sequence ID" value="MBU5436886.1"/>
    <property type="molecule type" value="Genomic_DNA"/>
</dbReference>
<dbReference type="PANTHER" id="PTHR30409:SF1">
    <property type="entry name" value="CARBAMATE KINASE-RELATED"/>
    <property type="match status" value="1"/>
</dbReference>
<proteinExistence type="inferred from homology"/>
<keyword evidence="10" id="KW-1185">Reference proteome</keyword>
<evidence type="ECO:0000256" key="3">
    <source>
        <dbReference type="ARBA" id="ARBA00022679"/>
    </source>
</evidence>
<dbReference type="InterPro" id="IPR003964">
    <property type="entry name" value="Carb_kinase"/>
</dbReference>
<feature type="domain" description="Aspartate/glutamate/uridylate kinase" evidence="8">
    <location>
        <begin position="4"/>
        <end position="289"/>
    </location>
</feature>
<dbReference type="NCBIfam" id="NF009007">
    <property type="entry name" value="PRK12352.1"/>
    <property type="match status" value="1"/>
</dbReference>
<dbReference type="RefSeq" id="WP_216516461.1">
    <property type="nucleotide sequence ID" value="NZ_JAHLPM010000002.1"/>
</dbReference>
<dbReference type="Pfam" id="PF00696">
    <property type="entry name" value="AA_kinase"/>
    <property type="match status" value="1"/>
</dbReference>
<dbReference type="GO" id="GO:0008804">
    <property type="term" value="F:carbamate kinase activity"/>
    <property type="evidence" value="ECO:0007669"/>
    <property type="project" value="UniProtKB-EC"/>
</dbReference>
<dbReference type="PANTHER" id="PTHR30409">
    <property type="entry name" value="CARBAMATE KINASE"/>
    <property type="match status" value="1"/>
</dbReference>
<comment type="caution">
    <text evidence="9">The sequence shown here is derived from an EMBL/GenBank/DDBJ whole genome shotgun (WGS) entry which is preliminary data.</text>
</comment>
<evidence type="ECO:0000256" key="5">
    <source>
        <dbReference type="ARBA" id="ARBA00048467"/>
    </source>
</evidence>
<evidence type="ECO:0000259" key="8">
    <source>
        <dbReference type="Pfam" id="PF00696"/>
    </source>
</evidence>
<organism evidence="9 10">
    <name type="scientific">Tissierella simiarum</name>
    <dbReference type="NCBI Taxonomy" id="2841534"/>
    <lineage>
        <taxon>Bacteria</taxon>
        <taxon>Bacillati</taxon>
        <taxon>Bacillota</taxon>
        <taxon>Tissierellia</taxon>
        <taxon>Tissierellales</taxon>
        <taxon>Tissierellaceae</taxon>
        <taxon>Tissierella</taxon>
    </lineage>
</organism>
<evidence type="ECO:0000313" key="10">
    <source>
        <dbReference type="Proteomes" id="UP000749471"/>
    </source>
</evidence>
<evidence type="ECO:0000256" key="4">
    <source>
        <dbReference type="ARBA" id="ARBA00022777"/>
    </source>
</evidence>
<sequence length="312" mass="33651">MSKKRIVVALGGNALQENPKDISAEAQLATAKETSKSIVDLIEEGHEITIVHGNGPQVGQLISVYEQSKEVPTMPFPECGAMSQGYIGYHLQQAIGEELNKRNMKKQVISIITQVVVDKDDIGFKNPTKPVGSFFTEEEARILEEKGYVMKEDAGRGYRRVVPSPEPIDIVESDIIKNLVDSGIIVITAGGGGVPVVLKEDRSLEGVAAVIDKDLAGALVGEILDADMLIILTAVEKIYLDFNKPSERGLDKLSIAEVEKYIEEGHFAPGSMLPKVKAAAKFVSGKKGRIALITSLEKAKDGIEGKTGTIIE</sequence>